<feature type="coiled-coil region" evidence="1">
    <location>
        <begin position="67"/>
        <end position="97"/>
    </location>
</feature>
<evidence type="ECO:0000256" key="3">
    <source>
        <dbReference type="SAM" id="Phobius"/>
    </source>
</evidence>
<sequence length="271" mass="29635">MYGLDINFLNDRPEYQKEVPKPVISEVSLEDSTPIIIGAAVAIAINGLVAGGWLYINKMNTGLQVDLDKLNAKLTTLDAQVKDLKAIKEKTQKFEAEAKALATVFDQIKPWSALLGELGVVVPKGVIITSIEQKEAKVSASPSPQKSDAKKDEEKEAPEPPKPTATILLSGNSNSYGKINDFQLLLENSSFFQEKNKLISTVRKPNPTRLELRESNLTLAPEIPELNPIIEYKIEANLSPLGASELLPELKSQGAIGLVDRIEILKEKGIL</sequence>
<name>Q115D9_TRIEI</name>
<keyword evidence="3" id="KW-0812">Transmembrane</keyword>
<dbReference type="STRING" id="203124.Tery_1606"/>
<dbReference type="InterPro" id="IPR007813">
    <property type="entry name" value="PilN"/>
</dbReference>
<dbReference type="KEGG" id="ter:Tery_1606"/>
<feature type="region of interest" description="Disordered" evidence="2">
    <location>
        <begin position="137"/>
        <end position="170"/>
    </location>
</feature>
<dbReference type="Pfam" id="PF05137">
    <property type="entry name" value="PilN"/>
    <property type="match status" value="1"/>
</dbReference>
<dbReference type="EMBL" id="CP000393">
    <property type="protein sequence ID" value="ABG50885.1"/>
    <property type="molecule type" value="Genomic_DNA"/>
</dbReference>
<keyword evidence="3" id="KW-1133">Transmembrane helix</keyword>
<dbReference type="eggNOG" id="COG3166">
    <property type="taxonomic scope" value="Bacteria"/>
</dbReference>
<dbReference type="PANTHER" id="PTHR40278:SF1">
    <property type="entry name" value="DNA UTILIZATION PROTEIN HOFN"/>
    <property type="match status" value="1"/>
</dbReference>
<dbReference type="PANTHER" id="PTHR40278">
    <property type="entry name" value="DNA UTILIZATION PROTEIN HOFN"/>
    <property type="match status" value="1"/>
</dbReference>
<gene>
    <name evidence="4" type="ordered locus">Tery_1606</name>
</gene>
<protein>
    <submittedName>
        <fullName evidence="4">Fimbrial assembly</fullName>
    </submittedName>
</protein>
<keyword evidence="3" id="KW-0472">Membrane</keyword>
<dbReference type="AlphaFoldDB" id="Q115D9"/>
<dbReference type="OrthoDB" id="422602at2"/>
<feature type="transmembrane region" description="Helical" evidence="3">
    <location>
        <begin position="35"/>
        <end position="56"/>
    </location>
</feature>
<evidence type="ECO:0000256" key="1">
    <source>
        <dbReference type="SAM" id="Coils"/>
    </source>
</evidence>
<organism evidence="4">
    <name type="scientific">Trichodesmium erythraeum (strain IMS101)</name>
    <dbReference type="NCBI Taxonomy" id="203124"/>
    <lineage>
        <taxon>Bacteria</taxon>
        <taxon>Bacillati</taxon>
        <taxon>Cyanobacteriota</taxon>
        <taxon>Cyanophyceae</taxon>
        <taxon>Oscillatoriophycideae</taxon>
        <taxon>Oscillatoriales</taxon>
        <taxon>Microcoleaceae</taxon>
        <taxon>Trichodesmium</taxon>
    </lineage>
</organism>
<feature type="compositionally biased region" description="Basic and acidic residues" evidence="2">
    <location>
        <begin position="147"/>
        <end position="159"/>
    </location>
</feature>
<proteinExistence type="predicted"/>
<dbReference type="HOGENOM" id="CLU_071789_0_0_3"/>
<reference evidence="4" key="1">
    <citation type="submission" date="2006-06" db="EMBL/GenBank/DDBJ databases">
        <title>Complete sequence of Trichodesmium erythraeum IMS101.</title>
        <authorList>
            <consortium name="US DOE Joint Genome Institute"/>
            <person name="Copeland A."/>
            <person name="Lucas S."/>
            <person name="Lapidus A."/>
            <person name="Barry K."/>
            <person name="Detter J.C."/>
            <person name="Glavina del Rio T."/>
            <person name="Hammon N."/>
            <person name="Israni S."/>
            <person name="Dalin E."/>
            <person name="Tice H."/>
            <person name="Pitluck S."/>
            <person name="Kiss H."/>
            <person name="Munk A.C."/>
            <person name="Brettin T."/>
            <person name="Bruce D."/>
            <person name="Han C."/>
            <person name="Tapia R."/>
            <person name="Gilna P."/>
            <person name="Schmutz J."/>
            <person name="Larimer F."/>
            <person name="Land M."/>
            <person name="Hauser L."/>
            <person name="Kyrpides N."/>
            <person name="Kim E."/>
            <person name="Richardson P."/>
        </authorList>
    </citation>
    <scope>NUCLEOTIDE SEQUENCE [LARGE SCALE GENOMIC DNA]</scope>
    <source>
        <strain evidence="4">IMS101</strain>
    </source>
</reference>
<evidence type="ECO:0000256" key="2">
    <source>
        <dbReference type="SAM" id="MobiDB-lite"/>
    </source>
</evidence>
<evidence type="ECO:0000313" key="4">
    <source>
        <dbReference type="EMBL" id="ABG50885.1"/>
    </source>
</evidence>
<keyword evidence="1" id="KW-0175">Coiled coil</keyword>
<dbReference type="InterPro" id="IPR052534">
    <property type="entry name" value="Extracell_DNA_Util/SecSys_Comp"/>
</dbReference>
<dbReference type="RefSeq" id="WP_011611261.1">
    <property type="nucleotide sequence ID" value="NC_008312.1"/>
</dbReference>
<accession>Q115D9</accession>